<dbReference type="EMBL" id="MHKQ01000016">
    <property type="protein sequence ID" value="OGY93831.1"/>
    <property type="molecule type" value="Genomic_DNA"/>
</dbReference>
<keyword evidence="5 8" id="KW-1133">Transmembrane helix</keyword>
<dbReference type="GO" id="GO:0016020">
    <property type="term" value="C:membrane"/>
    <property type="evidence" value="ECO:0007669"/>
    <property type="project" value="UniProtKB-SubCell"/>
</dbReference>
<dbReference type="GO" id="GO:0045436">
    <property type="term" value="F:lycopene beta cyclase activity"/>
    <property type="evidence" value="ECO:0007669"/>
    <property type="project" value="UniProtKB-ARBA"/>
</dbReference>
<evidence type="ECO:0000256" key="1">
    <source>
        <dbReference type="ARBA" id="ARBA00004141"/>
    </source>
</evidence>
<dbReference type="AlphaFoldDB" id="A0A1G2BXX4"/>
<comment type="pathway">
    <text evidence="2">Carotenoid biosynthesis.</text>
</comment>
<comment type="caution">
    <text evidence="10">The sequence shown here is derived from an EMBL/GenBank/DDBJ whole genome shotgun (WGS) entry which is preliminary data.</text>
</comment>
<reference evidence="10 11" key="1">
    <citation type="journal article" date="2016" name="Nat. Commun.">
        <title>Thousands of microbial genomes shed light on interconnected biogeochemical processes in an aquifer system.</title>
        <authorList>
            <person name="Anantharaman K."/>
            <person name="Brown C.T."/>
            <person name="Hug L.A."/>
            <person name="Sharon I."/>
            <person name="Castelle C.J."/>
            <person name="Probst A.J."/>
            <person name="Thomas B.C."/>
            <person name="Singh A."/>
            <person name="Wilkins M.J."/>
            <person name="Karaoz U."/>
            <person name="Brodie E.L."/>
            <person name="Williams K.H."/>
            <person name="Hubbard S.S."/>
            <person name="Banfield J.F."/>
        </authorList>
    </citation>
    <scope>NUCLEOTIDE SEQUENCE [LARGE SCALE GENOMIC DNA]</scope>
</reference>
<dbReference type="GO" id="GO:0016117">
    <property type="term" value="P:carotenoid biosynthetic process"/>
    <property type="evidence" value="ECO:0007669"/>
    <property type="project" value="UniProtKB-KW"/>
</dbReference>
<feature type="domain" description="Lycopene cyclase" evidence="9">
    <location>
        <begin position="7"/>
        <end position="94"/>
    </location>
</feature>
<keyword evidence="6 8" id="KW-0472">Membrane</keyword>
<evidence type="ECO:0000259" key="9">
    <source>
        <dbReference type="Pfam" id="PF18916"/>
    </source>
</evidence>
<evidence type="ECO:0000313" key="10">
    <source>
        <dbReference type="EMBL" id="OGY93831.1"/>
    </source>
</evidence>
<dbReference type="Pfam" id="PF18916">
    <property type="entry name" value="Lycopene_cyc"/>
    <property type="match status" value="1"/>
</dbReference>
<dbReference type="NCBIfam" id="TIGR03462">
    <property type="entry name" value="CarR_dom_SF"/>
    <property type="match status" value="1"/>
</dbReference>
<evidence type="ECO:0000256" key="5">
    <source>
        <dbReference type="ARBA" id="ARBA00022989"/>
    </source>
</evidence>
<comment type="subcellular location">
    <subcellularLocation>
        <location evidence="1">Membrane</location>
        <topology evidence="1">Multi-pass membrane protein</topology>
    </subcellularLocation>
</comment>
<dbReference type="Proteomes" id="UP000177626">
    <property type="component" value="Unassembled WGS sequence"/>
</dbReference>
<feature type="transmembrane region" description="Helical" evidence="8">
    <location>
        <begin position="35"/>
        <end position="58"/>
    </location>
</feature>
<organism evidence="10 11">
    <name type="scientific">Candidatus Komeilibacteria bacterium RIFOXYC1_FULL_37_11</name>
    <dbReference type="NCBI Taxonomy" id="1798555"/>
    <lineage>
        <taxon>Bacteria</taxon>
        <taxon>Candidatus Komeiliibacteriota</taxon>
    </lineage>
</organism>
<proteinExistence type="predicted"/>
<gene>
    <name evidence="10" type="ORF">A2406_00560</name>
</gene>
<evidence type="ECO:0000313" key="11">
    <source>
        <dbReference type="Proteomes" id="UP000177626"/>
    </source>
</evidence>
<keyword evidence="4" id="KW-0125">Carotenoid biosynthesis</keyword>
<evidence type="ECO:0000256" key="8">
    <source>
        <dbReference type="SAM" id="Phobius"/>
    </source>
</evidence>
<evidence type="ECO:0000256" key="6">
    <source>
        <dbReference type="ARBA" id="ARBA00023136"/>
    </source>
</evidence>
<evidence type="ECO:0000256" key="3">
    <source>
        <dbReference type="ARBA" id="ARBA00022692"/>
    </source>
</evidence>
<keyword evidence="7" id="KW-0413">Isomerase</keyword>
<feature type="transmembrane region" description="Helical" evidence="8">
    <location>
        <begin position="6"/>
        <end position="23"/>
    </location>
</feature>
<evidence type="ECO:0000256" key="4">
    <source>
        <dbReference type="ARBA" id="ARBA00022746"/>
    </source>
</evidence>
<protein>
    <recommendedName>
        <fullName evidence="9">Lycopene cyclase domain-containing protein</fullName>
    </recommendedName>
</protein>
<evidence type="ECO:0000256" key="7">
    <source>
        <dbReference type="ARBA" id="ARBA00023235"/>
    </source>
</evidence>
<evidence type="ECO:0000256" key="2">
    <source>
        <dbReference type="ARBA" id="ARBA00004829"/>
    </source>
</evidence>
<accession>A0A1G2BXX4</accession>
<dbReference type="InterPro" id="IPR017825">
    <property type="entry name" value="Lycopene_cyclase_dom"/>
</dbReference>
<sequence>MASEYLIILLIVLGITIWLEKTCHLQLFNTKKERVIITLVLFLIGVAWDTFAIYRGHWLFLPEKNLGITIGLMPLEEYLFMLIQPYFIITIYKLVESKLKIKK</sequence>
<name>A0A1G2BXX4_9BACT</name>
<dbReference type="GO" id="GO:0016872">
    <property type="term" value="F:intramolecular lyase activity"/>
    <property type="evidence" value="ECO:0007669"/>
    <property type="project" value="InterPro"/>
</dbReference>
<keyword evidence="3 8" id="KW-0812">Transmembrane</keyword>
<feature type="transmembrane region" description="Helical" evidence="8">
    <location>
        <begin position="78"/>
        <end position="95"/>
    </location>
</feature>